<dbReference type="PANTHER" id="PTHR43761:SF1">
    <property type="entry name" value="D-ISOMER SPECIFIC 2-HYDROXYACID DEHYDROGENASE CATALYTIC DOMAIN-CONTAINING PROTEIN-RELATED"/>
    <property type="match status" value="1"/>
</dbReference>
<feature type="domain" description="D-isomer specific 2-hydroxyacid dehydrogenase catalytic" evidence="5">
    <location>
        <begin position="34"/>
        <end position="323"/>
    </location>
</feature>
<evidence type="ECO:0000259" key="6">
    <source>
        <dbReference type="Pfam" id="PF02826"/>
    </source>
</evidence>
<dbReference type="PROSITE" id="PS00065">
    <property type="entry name" value="D_2_HYDROXYACID_DH_1"/>
    <property type="match status" value="1"/>
</dbReference>
<protein>
    <submittedName>
        <fullName evidence="7">D-3-phosphoglycerate dehydrogenase/C-terminal binding protein</fullName>
    </submittedName>
</protein>
<gene>
    <name evidence="7" type="ORF">SAMN05421799_11645</name>
</gene>
<dbReference type="EMBL" id="FTOO01000016">
    <property type="protein sequence ID" value="SIT13262.1"/>
    <property type="molecule type" value="Genomic_DNA"/>
</dbReference>
<dbReference type="GO" id="GO:0003714">
    <property type="term" value="F:transcription corepressor activity"/>
    <property type="evidence" value="ECO:0007669"/>
    <property type="project" value="InterPro"/>
</dbReference>
<dbReference type="CDD" id="cd05299">
    <property type="entry name" value="CtBP_dh"/>
    <property type="match status" value="1"/>
</dbReference>
<dbReference type="PANTHER" id="PTHR43761">
    <property type="entry name" value="D-ISOMER SPECIFIC 2-HYDROXYACID DEHYDROGENASE FAMILY PROTEIN (AFU_ORTHOLOGUE AFUA_1G13630)"/>
    <property type="match status" value="1"/>
</dbReference>
<evidence type="ECO:0000313" key="7">
    <source>
        <dbReference type="EMBL" id="SIT13262.1"/>
    </source>
</evidence>
<keyword evidence="2 4" id="KW-0560">Oxidoreductase</keyword>
<evidence type="ECO:0000256" key="2">
    <source>
        <dbReference type="ARBA" id="ARBA00023002"/>
    </source>
</evidence>
<dbReference type="Proteomes" id="UP000186156">
    <property type="component" value="Unassembled WGS sequence"/>
</dbReference>
<dbReference type="InterPro" id="IPR029753">
    <property type="entry name" value="D-isomer_DH_CS"/>
</dbReference>
<evidence type="ECO:0000259" key="5">
    <source>
        <dbReference type="Pfam" id="PF00389"/>
    </source>
</evidence>
<proteinExistence type="inferred from homology"/>
<reference evidence="8" key="1">
    <citation type="submission" date="2017-01" db="EMBL/GenBank/DDBJ databases">
        <authorList>
            <person name="Varghese N."/>
            <person name="Submissions S."/>
        </authorList>
    </citation>
    <scope>NUCLEOTIDE SEQUENCE [LARGE SCALE GENOMIC DNA]</scope>
    <source>
        <strain evidence="8">DSM 16176</strain>
    </source>
</reference>
<keyword evidence="8" id="KW-1185">Reference proteome</keyword>
<dbReference type="InterPro" id="IPR050418">
    <property type="entry name" value="D-iso_2-hydroxyacid_DH_PdxB"/>
</dbReference>
<accession>A0A1N7PRS1</accession>
<dbReference type="PROSITE" id="PS00670">
    <property type="entry name" value="D_2_HYDROXYACID_DH_2"/>
    <property type="match status" value="1"/>
</dbReference>
<dbReference type="Pfam" id="PF00389">
    <property type="entry name" value="2-Hacid_dh"/>
    <property type="match status" value="1"/>
</dbReference>
<dbReference type="Gene3D" id="3.40.50.720">
    <property type="entry name" value="NAD(P)-binding Rossmann-like Domain"/>
    <property type="match status" value="2"/>
</dbReference>
<dbReference type="InterPro" id="IPR043322">
    <property type="entry name" value="CtBP"/>
</dbReference>
<evidence type="ECO:0000313" key="8">
    <source>
        <dbReference type="Proteomes" id="UP000186156"/>
    </source>
</evidence>
<dbReference type="AlphaFoldDB" id="A0A1N7PRS1"/>
<keyword evidence="3" id="KW-0520">NAD</keyword>
<dbReference type="GO" id="GO:0016616">
    <property type="term" value="F:oxidoreductase activity, acting on the CH-OH group of donors, NAD or NADP as acceptor"/>
    <property type="evidence" value="ECO:0007669"/>
    <property type="project" value="InterPro"/>
</dbReference>
<organism evidence="7 8">
    <name type="scientific">Alicyclobacillus vulcanalis</name>
    <dbReference type="NCBI Taxonomy" id="252246"/>
    <lineage>
        <taxon>Bacteria</taxon>
        <taxon>Bacillati</taxon>
        <taxon>Bacillota</taxon>
        <taxon>Bacilli</taxon>
        <taxon>Bacillales</taxon>
        <taxon>Alicyclobacillaceae</taxon>
        <taxon>Alicyclobacillus</taxon>
    </lineage>
</organism>
<dbReference type="SUPFAM" id="SSF51735">
    <property type="entry name" value="NAD(P)-binding Rossmann-fold domains"/>
    <property type="match status" value="1"/>
</dbReference>
<dbReference type="InterPro" id="IPR029752">
    <property type="entry name" value="D-isomer_DH_CS1"/>
</dbReference>
<dbReference type="STRING" id="252246.SAMN05421799_11645"/>
<dbReference type="InterPro" id="IPR006140">
    <property type="entry name" value="D-isomer_DH_NAD-bd"/>
</dbReference>
<name>A0A1N7PRS1_9BACL</name>
<dbReference type="GO" id="GO:0051287">
    <property type="term" value="F:NAD binding"/>
    <property type="evidence" value="ECO:0007669"/>
    <property type="project" value="InterPro"/>
</dbReference>
<evidence type="ECO:0000256" key="3">
    <source>
        <dbReference type="ARBA" id="ARBA00023027"/>
    </source>
</evidence>
<feature type="domain" description="D-isomer specific 2-hydroxyacid dehydrogenase NAD-binding" evidence="6">
    <location>
        <begin position="116"/>
        <end position="291"/>
    </location>
</feature>
<evidence type="ECO:0000256" key="4">
    <source>
        <dbReference type="RuleBase" id="RU003719"/>
    </source>
</evidence>
<dbReference type="SUPFAM" id="SSF52283">
    <property type="entry name" value="Formate/glycerate dehydrogenase catalytic domain-like"/>
    <property type="match status" value="1"/>
</dbReference>
<dbReference type="InterPro" id="IPR036291">
    <property type="entry name" value="NAD(P)-bd_dom_sf"/>
</dbReference>
<dbReference type="FunFam" id="3.40.50.720:FF:000203">
    <property type="entry name" value="D-3-phosphoglycerate dehydrogenase (SerA)"/>
    <property type="match status" value="1"/>
</dbReference>
<sequence>MMENSYQVVIIDAWRGHYVETPDLETEILGPYARVSLLRVNSHHELVGQIENADVVISWHTVPLPAEIITRLQKCKGIVRAAVGFDNIDIVYAANRGIAVCNVPDYGTEEVADHTFALLLASVRRIKALDEHVRNGGWDWRTIGRVPRLRDTNLGIVGMGRIGTAVARRAQAFGMNVGFYDPYISDGMDKALCVRRFENLEELLINSQIISLHVPLSDETKHMIGRHEFKLMKNAILINTARGNLIDHTALIEALESDALSFVALDVLSDEPEIPFELRESDKVLLTPHVAFYSDAVMPELRRKAAQAALRFLLDQPQRCIVNGALLKTTR</sequence>
<evidence type="ECO:0000256" key="1">
    <source>
        <dbReference type="ARBA" id="ARBA00005854"/>
    </source>
</evidence>
<dbReference type="Pfam" id="PF02826">
    <property type="entry name" value="2-Hacid_dh_C"/>
    <property type="match status" value="1"/>
</dbReference>
<comment type="similarity">
    <text evidence="1 4">Belongs to the D-isomer specific 2-hydroxyacid dehydrogenase family.</text>
</comment>
<dbReference type="InterPro" id="IPR006139">
    <property type="entry name" value="D-isomer_2_OHA_DH_cat_dom"/>
</dbReference>